<comment type="caution">
    <text evidence="2">The sequence shown here is derived from an EMBL/GenBank/DDBJ whole genome shotgun (WGS) entry which is preliminary data.</text>
</comment>
<feature type="transmembrane region" description="Helical" evidence="1">
    <location>
        <begin position="6"/>
        <end position="23"/>
    </location>
</feature>
<keyword evidence="1" id="KW-0472">Membrane</keyword>
<accession>A0A2P5TRA8</accession>
<dbReference type="Proteomes" id="UP000242231">
    <property type="component" value="Unassembled WGS sequence"/>
</dbReference>
<protein>
    <submittedName>
        <fullName evidence="2">Uncharacterized protein</fullName>
    </submittedName>
</protein>
<dbReference type="AlphaFoldDB" id="A0A2P5TRA8"/>
<proteinExistence type="predicted"/>
<evidence type="ECO:0000256" key="1">
    <source>
        <dbReference type="SAM" id="Phobius"/>
    </source>
</evidence>
<feature type="transmembrane region" description="Helical" evidence="1">
    <location>
        <begin position="54"/>
        <end position="69"/>
    </location>
</feature>
<feature type="transmembrane region" description="Helical" evidence="1">
    <location>
        <begin position="30"/>
        <end position="48"/>
    </location>
</feature>
<organism evidence="2 3">
    <name type="scientific">Oceanisphaera arctica</name>
    <dbReference type="NCBI Taxonomy" id="641510"/>
    <lineage>
        <taxon>Bacteria</taxon>
        <taxon>Pseudomonadati</taxon>
        <taxon>Pseudomonadota</taxon>
        <taxon>Gammaproteobacteria</taxon>
        <taxon>Aeromonadales</taxon>
        <taxon>Aeromonadaceae</taxon>
        <taxon>Oceanisphaera</taxon>
    </lineage>
</organism>
<sequence length="70" mass="7862">MSIFTIGFLVFIFGGILFLIESFKVSITWGVACFLIAPVILVFTVIYWDVAKKPFLIQLAGFCIMFFAVS</sequence>
<keyword evidence="1" id="KW-1133">Transmembrane helix</keyword>
<keyword evidence="1" id="KW-0812">Transmembrane</keyword>
<gene>
    <name evidence="2" type="ORF">UN63_01275</name>
</gene>
<evidence type="ECO:0000313" key="2">
    <source>
        <dbReference type="EMBL" id="PPL18319.1"/>
    </source>
</evidence>
<reference evidence="3" key="1">
    <citation type="submission" date="2016-11" db="EMBL/GenBank/DDBJ databases">
        <authorList>
            <person name="Sisinthy S."/>
            <person name="Ara S."/>
            <person name="Gundlapally S.R."/>
        </authorList>
    </citation>
    <scope>NUCLEOTIDE SEQUENCE [LARGE SCALE GENOMIC DNA]</scope>
    <source>
        <strain evidence="3">V1-41</strain>
    </source>
</reference>
<name>A0A2P5TRA8_9GAMM</name>
<evidence type="ECO:0000313" key="3">
    <source>
        <dbReference type="Proteomes" id="UP000242231"/>
    </source>
</evidence>
<keyword evidence="3" id="KW-1185">Reference proteome</keyword>
<dbReference type="EMBL" id="MPZM01000002">
    <property type="protein sequence ID" value="PPL18319.1"/>
    <property type="molecule type" value="Genomic_DNA"/>
</dbReference>